<protein>
    <submittedName>
        <fullName evidence="5">Fungal specific transcription factor</fullName>
    </submittedName>
</protein>
<dbReference type="CDD" id="cd12148">
    <property type="entry name" value="fungal_TF_MHR"/>
    <property type="match status" value="1"/>
</dbReference>
<feature type="region of interest" description="Disordered" evidence="3">
    <location>
        <begin position="1"/>
        <end position="38"/>
    </location>
</feature>
<dbReference type="SMART" id="SM00066">
    <property type="entry name" value="GAL4"/>
    <property type="match status" value="1"/>
</dbReference>
<dbReference type="PANTHER" id="PTHR43374:SF1">
    <property type="entry name" value="FLAVIN PRENYLTRANSFERASE PAD1, MITOCHONDRIAL"/>
    <property type="match status" value="1"/>
</dbReference>
<dbReference type="Gene3D" id="4.10.240.10">
    <property type="entry name" value="Zn(2)-C6 fungal-type DNA-binding domain"/>
    <property type="match status" value="1"/>
</dbReference>
<evidence type="ECO:0000256" key="1">
    <source>
        <dbReference type="ARBA" id="ARBA00022723"/>
    </source>
</evidence>
<evidence type="ECO:0000259" key="4">
    <source>
        <dbReference type="PROSITE" id="PS50048"/>
    </source>
</evidence>
<evidence type="ECO:0000256" key="2">
    <source>
        <dbReference type="ARBA" id="ARBA00023242"/>
    </source>
</evidence>
<dbReference type="InterPro" id="IPR001138">
    <property type="entry name" value="Zn2Cys6_DnaBD"/>
</dbReference>
<evidence type="ECO:0000256" key="3">
    <source>
        <dbReference type="SAM" id="MobiDB-lite"/>
    </source>
</evidence>
<dbReference type="GO" id="GO:0016831">
    <property type="term" value="F:carboxy-lyase activity"/>
    <property type="evidence" value="ECO:0007669"/>
    <property type="project" value="TreeGrafter"/>
</dbReference>
<feature type="compositionally biased region" description="Polar residues" evidence="3">
    <location>
        <begin position="1"/>
        <end position="14"/>
    </location>
</feature>
<dbReference type="SUPFAM" id="SSF57701">
    <property type="entry name" value="Zn2/Cys6 DNA-binding domain"/>
    <property type="match status" value="1"/>
</dbReference>
<accession>A0A1G4BD78</accession>
<dbReference type="Pfam" id="PF04082">
    <property type="entry name" value="Fungal_trans"/>
    <property type="match status" value="1"/>
</dbReference>
<proteinExistence type="predicted"/>
<dbReference type="Proteomes" id="UP000176998">
    <property type="component" value="Unassembled WGS sequence"/>
</dbReference>
<dbReference type="OrthoDB" id="1747771at2759"/>
<dbReference type="RefSeq" id="XP_022476431.1">
    <property type="nucleotide sequence ID" value="XM_022616966.1"/>
</dbReference>
<dbReference type="InterPro" id="IPR036864">
    <property type="entry name" value="Zn2-C6_fun-type_DNA-bd_sf"/>
</dbReference>
<dbReference type="CDD" id="cd00067">
    <property type="entry name" value="GAL4"/>
    <property type="match status" value="1"/>
</dbReference>
<dbReference type="AlphaFoldDB" id="A0A1G4BD78"/>
<comment type="caution">
    <text evidence="5">The sequence shown here is derived from an EMBL/GenBank/DDBJ whole genome shotgun (WGS) entry which is preliminary data.</text>
</comment>
<feature type="domain" description="Zn(2)-C6 fungal-type" evidence="4">
    <location>
        <begin position="39"/>
        <end position="70"/>
    </location>
</feature>
<evidence type="ECO:0000313" key="6">
    <source>
        <dbReference type="Proteomes" id="UP000176998"/>
    </source>
</evidence>
<dbReference type="PROSITE" id="PS00463">
    <property type="entry name" value="ZN2_CY6_FUNGAL_1"/>
    <property type="match status" value="1"/>
</dbReference>
<dbReference type="GeneID" id="34558476"/>
<dbReference type="GO" id="GO:0003677">
    <property type="term" value="F:DNA binding"/>
    <property type="evidence" value="ECO:0007669"/>
    <property type="project" value="InterPro"/>
</dbReference>
<dbReference type="PROSITE" id="PS50048">
    <property type="entry name" value="ZN2_CY6_FUNGAL_2"/>
    <property type="match status" value="1"/>
</dbReference>
<dbReference type="GO" id="GO:0008270">
    <property type="term" value="F:zinc ion binding"/>
    <property type="evidence" value="ECO:0007669"/>
    <property type="project" value="InterPro"/>
</dbReference>
<dbReference type="Pfam" id="PF00172">
    <property type="entry name" value="Zn_clus"/>
    <property type="match status" value="1"/>
</dbReference>
<gene>
    <name evidence="5" type="ORF">CORC01_05323</name>
</gene>
<reference evidence="5 6" key="1">
    <citation type="submission" date="2016-09" db="EMBL/GenBank/DDBJ databases">
        <authorList>
            <person name="Capua I."/>
            <person name="De Benedictis P."/>
            <person name="Joannis T."/>
            <person name="Lombin L.H."/>
            <person name="Cattoli G."/>
        </authorList>
    </citation>
    <scope>NUCLEOTIDE SEQUENCE [LARGE SCALE GENOMIC DNA]</scope>
    <source>
        <strain evidence="5 6">IMI 309357</strain>
    </source>
</reference>
<sequence>MESSMRHSPNTPNGDRSAFRDLLKSRQQNRNGVRGNPKSCLPCRERKVKCDKALPCSTCDKRGHPDLCEYEIHTRQSSGIPRSPARSARGTPVASRTPDRTQESEPQLDAANFDYLDGPTGAPSPNPTALRVPNPDALASSGNASTTRQGGDALFLANTSVVDMVRRRSVRSRDDPARQSAFETGILPLLGVSEDIATSISSYQSLPSDQEIVRLFEIFRRRVHPFHVITCNLDVIEKRICRLVSARSDPDFGNGSESLEDPRWLSLLHAVLAAGAQFSDMNLQDRITVSQRHMKQAFHLLRSTDYLVNPSQEAVQTLLLLGNVLQNDMKPQAAFVLGGTTIRLAQCLGLHRKSNRSPTSPLPDEETKYLRLAIVWQDSLLALAFGRPPASYDLDFEEDLPRLTDSVEGQGLSYLQAMSWLCHVTLRHLSFRSQASGQPVSTLDDIEAIEASLAPHLIDPKRSTTIPQIQEHYAFELHRHFVIATLCRPYVSSSGSTALNDSDRSRVLEHFRDSLRRSVRAYVRLRSIAGHARRSWAFIHNGLTSVLLLSLMRETRYLPETRTLQDELIKSLSEDEGDSALATESDSNGQLSGTLQKALKALRTLRALTERDVNARDSRVESNIQDIVGPGHPPALGDRPATTQENTMEAAEENNDWDMGGANWEFPIDFNMSPLGAFDYIMSDQYFGASDPFLPNLV</sequence>
<name>A0A1G4BD78_9PEZI</name>
<dbReference type="SMART" id="SM00906">
    <property type="entry name" value="Fungal_trans"/>
    <property type="match status" value="1"/>
</dbReference>
<keyword evidence="1" id="KW-0479">Metal-binding</keyword>
<dbReference type="STRING" id="1209926.A0A1G4BD78"/>
<dbReference type="InterPro" id="IPR004507">
    <property type="entry name" value="UbiX-like"/>
</dbReference>
<dbReference type="GO" id="GO:0006351">
    <property type="term" value="P:DNA-templated transcription"/>
    <property type="evidence" value="ECO:0007669"/>
    <property type="project" value="InterPro"/>
</dbReference>
<keyword evidence="6" id="KW-1185">Reference proteome</keyword>
<dbReference type="GO" id="GO:0000981">
    <property type="term" value="F:DNA-binding transcription factor activity, RNA polymerase II-specific"/>
    <property type="evidence" value="ECO:0007669"/>
    <property type="project" value="InterPro"/>
</dbReference>
<dbReference type="EMBL" id="MJBS01000037">
    <property type="protein sequence ID" value="OHE99282.1"/>
    <property type="molecule type" value="Genomic_DNA"/>
</dbReference>
<feature type="region of interest" description="Disordered" evidence="3">
    <location>
        <begin position="75"/>
        <end position="149"/>
    </location>
</feature>
<organism evidence="5 6">
    <name type="scientific">Colletotrichum orchidophilum</name>
    <dbReference type="NCBI Taxonomy" id="1209926"/>
    <lineage>
        <taxon>Eukaryota</taxon>
        <taxon>Fungi</taxon>
        <taxon>Dikarya</taxon>
        <taxon>Ascomycota</taxon>
        <taxon>Pezizomycotina</taxon>
        <taxon>Sordariomycetes</taxon>
        <taxon>Hypocreomycetidae</taxon>
        <taxon>Glomerellales</taxon>
        <taxon>Glomerellaceae</taxon>
        <taxon>Colletotrichum</taxon>
    </lineage>
</organism>
<evidence type="ECO:0000313" key="5">
    <source>
        <dbReference type="EMBL" id="OHE99282.1"/>
    </source>
</evidence>
<dbReference type="InterPro" id="IPR007219">
    <property type="entry name" value="XnlR_reg_dom"/>
</dbReference>
<feature type="compositionally biased region" description="Polar residues" evidence="3">
    <location>
        <begin position="140"/>
        <end position="149"/>
    </location>
</feature>
<dbReference type="PANTHER" id="PTHR43374">
    <property type="entry name" value="FLAVIN PRENYLTRANSFERASE"/>
    <property type="match status" value="1"/>
</dbReference>
<keyword evidence="2" id="KW-0539">Nucleus</keyword>